<protein>
    <submittedName>
        <fullName evidence="2">Uncharacterized protein</fullName>
    </submittedName>
</protein>
<sequence>MALAIAMPAATEVVLKGHLFYLIFLAYELTYLFSTRLVYSALVVRMIHGDKALKMPNEFEAVVRSEQGVVVAVECTRRQFYGIQYHS</sequence>
<keyword evidence="1" id="KW-0812">Transmembrane</keyword>
<evidence type="ECO:0000313" key="3">
    <source>
        <dbReference type="Proteomes" id="UP000245207"/>
    </source>
</evidence>
<dbReference type="Gene3D" id="3.40.50.880">
    <property type="match status" value="1"/>
</dbReference>
<accession>A0A2U1KTC3</accession>
<organism evidence="2 3">
    <name type="scientific">Artemisia annua</name>
    <name type="common">Sweet wormwood</name>
    <dbReference type="NCBI Taxonomy" id="35608"/>
    <lineage>
        <taxon>Eukaryota</taxon>
        <taxon>Viridiplantae</taxon>
        <taxon>Streptophyta</taxon>
        <taxon>Embryophyta</taxon>
        <taxon>Tracheophyta</taxon>
        <taxon>Spermatophyta</taxon>
        <taxon>Magnoliopsida</taxon>
        <taxon>eudicotyledons</taxon>
        <taxon>Gunneridae</taxon>
        <taxon>Pentapetalae</taxon>
        <taxon>asterids</taxon>
        <taxon>campanulids</taxon>
        <taxon>Asterales</taxon>
        <taxon>Asteraceae</taxon>
        <taxon>Asteroideae</taxon>
        <taxon>Anthemideae</taxon>
        <taxon>Artemisiinae</taxon>
        <taxon>Artemisia</taxon>
    </lineage>
</organism>
<reference evidence="2 3" key="1">
    <citation type="journal article" date="2018" name="Mol. Plant">
        <title>The genome of Artemisia annua provides insight into the evolution of Asteraceae family and artemisinin biosynthesis.</title>
        <authorList>
            <person name="Shen Q."/>
            <person name="Zhang L."/>
            <person name="Liao Z."/>
            <person name="Wang S."/>
            <person name="Yan T."/>
            <person name="Shi P."/>
            <person name="Liu M."/>
            <person name="Fu X."/>
            <person name="Pan Q."/>
            <person name="Wang Y."/>
            <person name="Lv Z."/>
            <person name="Lu X."/>
            <person name="Zhang F."/>
            <person name="Jiang W."/>
            <person name="Ma Y."/>
            <person name="Chen M."/>
            <person name="Hao X."/>
            <person name="Li L."/>
            <person name="Tang Y."/>
            <person name="Lv G."/>
            <person name="Zhou Y."/>
            <person name="Sun X."/>
            <person name="Brodelius P.E."/>
            <person name="Rose J.K.C."/>
            <person name="Tang K."/>
        </authorList>
    </citation>
    <scope>NUCLEOTIDE SEQUENCE [LARGE SCALE GENOMIC DNA]</scope>
    <source>
        <strain evidence="3">cv. Huhao1</strain>
        <tissue evidence="2">Leaf</tissue>
    </source>
</reference>
<keyword evidence="1" id="KW-1133">Transmembrane helix</keyword>
<keyword evidence="1" id="KW-0472">Membrane</keyword>
<dbReference type="Proteomes" id="UP000245207">
    <property type="component" value="Unassembled WGS sequence"/>
</dbReference>
<dbReference type="STRING" id="35608.A0A2U1KTC3"/>
<evidence type="ECO:0000256" key="1">
    <source>
        <dbReference type="SAM" id="Phobius"/>
    </source>
</evidence>
<proteinExistence type="predicted"/>
<dbReference type="InterPro" id="IPR029062">
    <property type="entry name" value="Class_I_gatase-like"/>
</dbReference>
<dbReference type="EMBL" id="PKPP01014146">
    <property type="protein sequence ID" value="PWA40004.1"/>
    <property type="molecule type" value="Genomic_DNA"/>
</dbReference>
<comment type="caution">
    <text evidence="2">The sequence shown here is derived from an EMBL/GenBank/DDBJ whole genome shotgun (WGS) entry which is preliminary data.</text>
</comment>
<keyword evidence="3" id="KW-1185">Reference proteome</keyword>
<name>A0A2U1KTC3_ARTAN</name>
<dbReference type="AlphaFoldDB" id="A0A2U1KTC3"/>
<evidence type="ECO:0000313" key="2">
    <source>
        <dbReference type="EMBL" id="PWA40004.1"/>
    </source>
</evidence>
<feature type="transmembrane region" description="Helical" evidence="1">
    <location>
        <begin position="20"/>
        <end position="44"/>
    </location>
</feature>
<dbReference type="SUPFAM" id="SSF52317">
    <property type="entry name" value="Class I glutamine amidotransferase-like"/>
    <property type="match status" value="1"/>
</dbReference>
<gene>
    <name evidence="2" type="ORF">CTI12_AA566750</name>
</gene>
<dbReference type="OrthoDB" id="1724632at2759"/>